<dbReference type="AlphaFoldDB" id="B1ZSP6"/>
<sequence>MGRDFPEPDPLRRRFPHGRTIAILPVAIACAATLLAGLLGWTASASKDTSSFPAREWIAPLLAALVAPVAGWAMGRLALRWPTRWSHRALLGTTVAIAIYAFASFGVQVHRSASAAKLATESCLECHAAITGFSEAHSPQRIGCASCHAGNATARDATAAHAGMILIPGNLINAPRSCGTTGCHPDILPRVERSIMTTFAGAVTADRRVFGEVVDPVAPSPHVRQLGTSAADTHLRQLCASCHLGQPKTEWGAIHQQSRGGGCNACHLRYSFDAARELDRYLATPAGDRAVPRVHPNLSIQVGNAACFGCHSRSSRIATNYEGWHELREPPTLAEVDRPPSTARFRQLDDGRWFRRMPADVHQELGLECIDCHSGVEVMGAGKTVAHKSDQLLFRCEDCHAAQLRSKPSNALDDESARVLALRRWSLPAGQRFGASRTGELLVNVSVDTAGRGRLRRKPTGEWVALKPPAAACSAGRDSHQRLSCSSCHTAWAPRCASCHTSFDPIAAGFDHLMQTDTASAWVETSGAFAAVPPTLGIRFDSRDSARPAGRVDTFIPGMILTVNRNQTAGARPDTVFRRLYAPTAAHTVRREGRSCRSCHNDPVALGYGEGQLDYVVSDTGGRWTFKPAQPAADDGLPADAWIGFLEDGATGRALRGDVRPFTANEQRRILRVGACLTCHADNSPVMQQSLADFAALLTRRSSSCVLPP</sequence>
<dbReference type="KEGG" id="ote:Oter_1461"/>
<protein>
    <submittedName>
        <fullName evidence="3">Uncharacterized protein</fullName>
    </submittedName>
</protein>
<dbReference type="EMBL" id="CP001032">
    <property type="protein sequence ID" value="ACB74745.1"/>
    <property type="molecule type" value="Genomic_DNA"/>
</dbReference>
<evidence type="ECO:0000256" key="1">
    <source>
        <dbReference type="ARBA" id="ARBA00022729"/>
    </source>
</evidence>
<dbReference type="PANTHER" id="PTHR35038:SF8">
    <property type="entry name" value="C-TYPE POLYHEME CYTOCHROME OMCC"/>
    <property type="match status" value="1"/>
</dbReference>
<dbReference type="STRING" id="452637.Oter_1461"/>
<keyword evidence="4" id="KW-1185">Reference proteome</keyword>
<evidence type="ECO:0000313" key="4">
    <source>
        <dbReference type="Proteomes" id="UP000007013"/>
    </source>
</evidence>
<name>B1ZSP6_OPITP</name>
<evidence type="ECO:0000313" key="3">
    <source>
        <dbReference type="EMBL" id="ACB74745.1"/>
    </source>
</evidence>
<dbReference type="InterPro" id="IPR051829">
    <property type="entry name" value="Multiheme_Cytochr_ET"/>
</dbReference>
<keyword evidence="2" id="KW-0472">Membrane</keyword>
<feature type="transmembrane region" description="Helical" evidence="2">
    <location>
        <begin position="89"/>
        <end position="107"/>
    </location>
</feature>
<proteinExistence type="predicted"/>
<dbReference type="InterPro" id="IPR036280">
    <property type="entry name" value="Multihaem_cyt_sf"/>
</dbReference>
<dbReference type="eggNOG" id="COG1290">
    <property type="taxonomic scope" value="Bacteria"/>
</dbReference>
<dbReference type="GO" id="GO:0016491">
    <property type="term" value="F:oxidoreductase activity"/>
    <property type="evidence" value="ECO:0007669"/>
    <property type="project" value="TreeGrafter"/>
</dbReference>
<keyword evidence="1" id="KW-0732">Signal</keyword>
<feature type="transmembrane region" description="Helical" evidence="2">
    <location>
        <begin position="57"/>
        <end position="77"/>
    </location>
</feature>
<accession>B1ZSP6</accession>
<dbReference type="RefSeq" id="WP_012374283.1">
    <property type="nucleotide sequence ID" value="NC_010571.1"/>
</dbReference>
<keyword evidence="2" id="KW-0812">Transmembrane</keyword>
<dbReference type="Proteomes" id="UP000007013">
    <property type="component" value="Chromosome"/>
</dbReference>
<keyword evidence="2" id="KW-1133">Transmembrane helix</keyword>
<dbReference type="PROSITE" id="PS51257">
    <property type="entry name" value="PROKAR_LIPOPROTEIN"/>
    <property type="match status" value="1"/>
</dbReference>
<dbReference type="HOGENOM" id="CLU_023565_0_0_0"/>
<dbReference type="SUPFAM" id="SSF48695">
    <property type="entry name" value="Multiheme cytochromes"/>
    <property type="match status" value="2"/>
</dbReference>
<reference evidence="3 4" key="1">
    <citation type="journal article" date="2011" name="J. Bacteriol.">
        <title>Genome sequence of the verrucomicrobium Opitutus terrae PB90-1, an abundant inhabitant of rice paddy soil ecosystems.</title>
        <authorList>
            <person name="van Passel M.W."/>
            <person name="Kant R."/>
            <person name="Palva A."/>
            <person name="Copeland A."/>
            <person name="Lucas S."/>
            <person name="Lapidus A."/>
            <person name="Glavina del Rio T."/>
            <person name="Pitluck S."/>
            <person name="Goltsman E."/>
            <person name="Clum A."/>
            <person name="Sun H."/>
            <person name="Schmutz J."/>
            <person name="Larimer F.W."/>
            <person name="Land M.L."/>
            <person name="Hauser L."/>
            <person name="Kyrpides N."/>
            <person name="Mikhailova N."/>
            <person name="Richardson P.P."/>
            <person name="Janssen P.H."/>
            <person name="de Vos W.M."/>
            <person name="Smidt H."/>
        </authorList>
    </citation>
    <scope>NUCLEOTIDE SEQUENCE [LARGE SCALE GENOMIC DNA]</scope>
    <source>
        <strain evidence="4">DSM 11246 / JCM 15787 / PB90-1</strain>
    </source>
</reference>
<gene>
    <name evidence="3" type="ordered locus">Oter_1461</name>
</gene>
<organism evidence="3 4">
    <name type="scientific">Opitutus terrae (strain DSM 11246 / JCM 15787 / PB90-1)</name>
    <dbReference type="NCBI Taxonomy" id="452637"/>
    <lineage>
        <taxon>Bacteria</taxon>
        <taxon>Pseudomonadati</taxon>
        <taxon>Verrucomicrobiota</taxon>
        <taxon>Opitutia</taxon>
        <taxon>Opitutales</taxon>
        <taxon>Opitutaceae</taxon>
        <taxon>Opitutus</taxon>
    </lineage>
</organism>
<evidence type="ECO:0000256" key="2">
    <source>
        <dbReference type="SAM" id="Phobius"/>
    </source>
</evidence>
<dbReference type="PANTHER" id="PTHR35038">
    <property type="entry name" value="DISSIMILATORY SULFITE REDUCTASE SIRA"/>
    <property type="match status" value="1"/>
</dbReference>
<dbReference type="Gene3D" id="1.10.1130.10">
    <property type="entry name" value="Flavocytochrome C3, Chain A"/>
    <property type="match status" value="1"/>
</dbReference>
<dbReference type="OrthoDB" id="9788513at2"/>
<feature type="transmembrane region" description="Helical" evidence="2">
    <location>
        <begin position="21"/>
        <end position="45"/>
    </location>
</feature>